<keyword evidence="5 6" id="KW-0472">Membrane</keyword>
<evidence type="ECO:0000259" key="7">
    <source>
        <dbReference type="Pfam" id="PF01478"/>
    </source>
</evidence>
<dbReference type="PROSITE" id="PS51257">
    <property type="entry name" value="PROKAR_LIPOPROTEIN"/>
    <property type="match status" value="1"/>
</dbReference>
<comment type="caution">
    <text evidence="8">The sequence shown here is derived from an EMBL/GenBank/DDBJ whole genome shotgun (WGS) entry which is preliminary data.</text>
</comment>
<dbReference type="InterPro" id="IPR052218">
    <property type="entry name" value="Preflagellin_Peptidase"/>
</dbReference>
<organism evidence="8 9">
    <name type="scientific">Paludibacterium purpuratum</name>
    <dbReference type="NCBI Taxonomy" id="1144873"/>
    <lineage>
        <taxon>Bacteria</taxon>
        <taxon>Pseudomonadati</taxon>
        <taxon>Pseudomonadota</taxon>
        <taxon>Betaproteobacteria</taxon>
        <taxon>Neisseriales</taxon>
        <taxon>Chromobacteriaceae</taxon>
        <taxon>Paludibacterium</taxon>
    </lineage>
</organism>
<gene>
    <name evidence="8" type="ORF">DFP86_105105</name>
</gene>
<feature type="transmembrane region" description="Helical" evidence="6">
    <location>
        <begin position="62"/>
        <end position="81"/>
    </location>
</feature>
<evidence type="ECO:0000256" key="1">
    <source>
        <dbReference type="ARBA" id="ARBA00004651"/>
    </source>
</evidence>
<evidence type="ECO:0000256" key="5">
    <source>
        <dbReference type="ARBA" id="ARBA00023136"/>
    </source>
</evidence>
<dbReference type="Pfam" id="PF01478">
    <property type="entry name" value="Peptidase_A24"/>
    <property type="match status" value="1"/>
</dbReference>
<dbReference type="AlphaFoldDB" id="A0A4R7B6E0"/>
<keyword evidence="2" id="KW-1003">Cell membrane</keyword>
<comment type="subcellular location">
    <subcellularLocation>
        <location evidence="1">Cell membrane</location>
        <topology evidence="1">Multi-pass membrane protein</topology>
    </subcellularLocation>
</comment>
<dbReference type="EMBL" id="SNZP01000005">
    <property type="protein sequence ID" value="TDR80250.1"/>
    <property type="molecule type" value="Genomic_DNA"/>
</dbReference>
<feature type="transmembrane region" description="Helical" evidence="6">
    <location>
        <begin position="147"/>
        <end position="165"/>
    </location>
</feature>
<protein>
    <submittedName>
        <fullName evidence="8">Prepilin peptidase CpaA</fullName>
    </submittedName>
</protein>
<evidence type="ECO:0000256" key="3">
    <source>
        <dbReference type="ARBA" id="ARBA00022692"/>
    </source>
</evidence>
<feature type="transmembrane region" description="Helical" evidence="6">
    <location>
        <begin position="39"/>
        <end position="55"/>
    </location>
</feature>
<feature type="transmembrane region" description="Helical" evidence="6">
    <location>
        <begin position="7"/>
        <end position="27"/>
    </location>
</feature>
<evidence type="ECO:0000313" key="8">
    <source>
        <dbReference type="EMBL" id="TDR80250.1"/>
    </source>
</evidence>
<dbReference type="PANTHER" id="PTHR36506">
    <property type="entry name" value="PREFLAGELLIN PEPTIDASE"/>
    <property type="match status" value="1"/>
</dbReference>
<dbReference type="GO" id="GO:0004190">
    <property type="term" value="F:aspartic-type endopeptidase activity"/>
    <property type="evidence" value="ECO:0007669"/>
    <property type="project" value="InterPro"/>
</dbReference>
<dbReference type="RefSeq" id="WP_166642187.1">
    <property type="nucleotide sequence ID" value="NZ_SNZP01000005.1"/>
</dbReference>
<evidence type="ECO:0000256" key="6">
    <source>
        <dbReference type="SAM" id="Phobius"/>
    </source>
</evidence>
<keyword evidence="4 6" id="KW-1133">Transmembrane helix</keyword>
<sequence>MLADRLIAYLLPLVAAACTLLLLTLAWQDLRHRRLPNKWVAALGALYLLASPALASPLLPHLLVGLVTLLFAMVLTARGLMGGGDAKLICVLMLWAGPEGALATLFWITQFGLLLALLGFAAQKGLRRGTPRWLRQPLRCLTAKRGLPYGVALACGGLIAIASQLN</sequence>
<name>A0A4R7B6E0_9NEIS</name>
<dbReference type="PANTHER" id="PTHR36506:SF1">
    <property type="entry name" value="PREFLAGELLIN PEPTIDASE"/>
    <property type="match status" value="1"/>
</dbReference>
<evidence type="ECO:0000256" key="2">
    <source>
        <dbReference type="ARBA" id="ARBA00022475"/>
    </source>
</evidence>
<accession>A0A4R7B6E0</accession>
<feature type="domain" description="Prepilin type IV endopeptidase peptidase" evidence="7">
    <location>
        <begin position="18"/>
        <end position="117"/>
    </location>
</feature>
<reference evidence="8 9" key="1">
    <citation type="submission" date="2019-03" db="EMBL/GenBank/DDBJ databases">
        <title>Genomic Encyclopedia of Type Strains, Phase III (KMG-III): the genomes of soil and plant-associated and newly described type strains.</title>
        <authorList>
            <person name="Whitman W."/>
        </authorList>
    </citation>
    <scope>NUCLEOTIDE SEQUENCE [LARGE SCALE GENOMIC DNA]</scope>
    <source>
        <strain evidence="8 9">CECT 8976</strain>
    </source>
</reference>
<keyword evidence="3 6" id="KW-0812">Transmembrane</keyword>
<feature type="transmembrane region" description="Helical" evidence="6">
    <location>
        <begin position="101"/>
        <end position="126"/>
    </location>
</feature>
<evidence type="ECO:0000313" key="9">
    <source>
        <dbReference type="Proteomes" id="UP000295611"/>
    </source>
</evidence>
<keyword evidence="9" id="KW-1185">Reference proteome</keyword>
<evidence type="ECO:0000256" key="4">
    <source>
        <dbReference type="ARBA" id="ARBA00022989"/>
    </source>
</evidence>
<proteinExistence type="predicted"/>
<dbReference type="GO" id="GO:0005886">
    <property type="term" value="C:plasma membrane"/>
    <property type="evidence" value="ECO:0007669"/>
    <property type="project" value="UniProtKB-SubCell"/>
</dbReference>
<dbReference type="InterPro" id="IPR000045">
    <property type="entry name" value="Prepilin_IV_endopep_pep"/>
</dbReference>
<dbReference type="Gene3D" id="1.20.120.1220">
    <property type="match status" value="1"/>
</dbReference>
<dbReference type="Proteomes" id="UP000295611">
    <property type="component" value="Unassembled WGS sequence"/>
</dbReference>